<dbReference type="RefSeq" id="WP_091613551.1">
    <property type="nucleotide sequence ID" value="NZ_FNNC01000003.1"/>
</dbReference>
<evidence type="ECO:0000313" key="3">
    <source>
        <dbReference type="Proteomes" id="UP000199488"/>
    </source>
</evidence>
<name>A0A1H2UAW5_9BACI</name>
<dbReference type="SUPFAM" id="SSF53474">
    <property type="entry name" value="alpha/beta-Hydrolases"/>
    <property type="match status" value="2"/>
</dbReference>
<keyword evidence="3" id="KW-1185">Reference proteome</keyword>
<dbReference type="InterPro" id="IPR029058">
    <property type="entry name" value="AB_hydrolase_fold"/>
</dbReference>
<evidence type="ECO:0000259" key="1">
    <source>
        <dbReference type="Pfam" id="PF00561"/>
    </source>
</evidence>
<dbReference type="PANTHER" id="PTHR43689">
    <property type="entry name" value="HYDROLASE"/>
    <property type="match status" value="1"/>
</dbReference>
<dbReference type="Gene3D" id="3.40.50.1820">
    <property type="entry name" value="alpha/beta hydrolase"/>
    <property type="match status" value="2"/>
</dbReference>
<dbReference type="AlphaFoldDB" id="A0A1H2UAW5"/>
<keyword evidence="2" id="KW-0378">Hydrolase</keyword>
<dbReference type="STRING" id="1122204.SAMN05421781_1624"/>
<feature type="domain" description="AB hydrolase-1" evidence="1">
    <location>
        <begin position="57"/>
        <end position="114"/>
    </location>
</feature>
<dbReference type="OrthoDB" id="9797695at2"/>
<dbReference type="Pfam" id="PF00561">
    <property type="entry name" value="Abhydrolase_1"/>
    <property type="match status" value="1"/>
</dbReference>
<dbReference type="EMBL" id="FNNC01000003">
    <property type="protein sequence ID" value="SDW52749.1"/>
    <property type="molecule type" value="Genomic_DNA"/>
</dbReference>
<reference evidence="2 3" key="1">
    <citation type="submission" date="2016-10" db="EMBL/GenBank/DDBJ databases">
        <authorList>
            <person name="de Groot N.N."/>
        </authorList>
    </citation>
    <scope>NUCLEOTIDE SEQUENCE [LARGE SCALE GENOMIC DNA]</scope>
    <source>
        <strain evidence="2 3">DSM 23126</strain>
    </source>
</reference>
<proteinExistence type="predicted"/>
<organism evidence="2 3">
    <name type="scientific">Marinococcus luteus</name>
    <dbReference type="NCBI Taxonomy" id="1122204"/>
    <lineage>
        <taxon>Bacteria</taxon>
        <taxon>Bacillati</taxon>
        <taxon>Bacillota</taxon>
        <taxon>Bacilli</taxon>
        <taxon>Bacillales</taxon>
        <taxon>Bacillaceae</taxon>
        <taxon>Marinococcus</taxon>
    </lineage>
</organism>
<dbReference type="Proteomes" id="UP000199488">
    <property type="component" value="Unassembled WGS sequence"/>
</dbReference>
<sequence>MQHWSLTKEIRTTHGNIRYDVQGSGPPLVLVHGTPWLGTEGQHAFYRQMAQADQKYTDEIESRYGDVSSPTLIVWGENDAWIPVNRAHMLHKAIPGSRLELIPGAGHLVQEDAPTHLLACITDFLRGE</sequence>
<gene>
    <name evidence="2" type="ORF">SAMN05421781_1624</name>
</gene>
<dbReference type="GO" id="GO:0016787">
    <property type="term" value="F:hydrolase activity"/>
    <property type="evidence" value="ECO:0007669"/>
    <property type="project" value="UniProtKB-KW"/>
</dbReference>
<dbReference type="InterPro" id="IPR000073">
    <property type="entry name" value="AB_hydrolase_1"/>
</dbReference>
<dbReference type="PANTHER" id="PTHR43689:SF8">
    <property type="entry name" value="ALPHA_BETA-HYDROLASES SUPERFAMILY PROTEIN"/>
    <property type="match status" value="1"/>
</dbReference>
<accession>A0A1H2UAW5</accession>
<evidence type="ECO:0000313" key="2">
    <source>
        <dbReference type="EMBL" id="SDW52749.1"/>
    </source>
</evidence>
<protein>
    <submittedName>
        <fullName evidence="2">Alpha/beta hydrolase fold</fullName>
    </submittedName>
</protein>